<evidence type="ECO:0000313" key="2">
    <source>
        <dbReference type="Proteomes" id="UP000005286"/>
    </source>
</evidence>
<gene>
    <name evidence="1" type="ORF">HMPREF9290_1480</name>
</gene>
<proteinExistence type="predicted"/>
<accession>F0GUQ8</accession>
<evidence type="ECO:0000313" key="1">
    <source>
        <dbReference type="EMBL" id="EGC82345.1"/>
    </source>
</evidence>
<dbReference type="Gene3D" id="3.30.70.2330">
    <property type="match status" value="1"/>
</dbReference>
<sequence length="66" mass="7917">MKNNHNLKIIKPNRVKEEKAREIYLFDTHVAGTSYIENIEEVVYNLNFDDKLTCVREEDNEYDLQL</sequence>
<keyword evidence="2" id="KW-1185">Reference proteome</keyword>
<dbReference type="AlphaFoldDB" id="F0GUQ8"/>
<dbReference type="RefSeq" id="WP_004834148.1">
    <property type="nucleotide sequence ID" value="NZ_AEXM01000012.1"/>
</dbReference>
<dbReference type="Proteomes" id="UP000005286">
    <property type="component" value="Unassembled WGS sequence"/>
</dbReference>
<dbReference type="EMBL" id="AEXM01000012">
    <property type="protein sequence ID" value="EGC82345.1"/>
    <property type="molecule type" value="Genomic_DNA"/>
</dbReference>
<reference evidence="1 2" key="1">
    <citation type="submission" date="2011-01" db="EMBL/GenBank/DDBJ databases">
        <authorList>
            <person name="Durkin A.S."/>
            <person name="Madupu R."/>
            <person name="Torralba M."/>
            <person name="Gillis M."/>
            <person name="Methe B."/>
            <person name="Sutton G."/>
            <person name="Nelson K.E."/>
        </authorList>
    </citation>
    <scope>NUCLEOTIDE SEQUENCE [LARGE SCALE GENOMIC DNA]</scope>
    <source>
        <strain evidence="1 2">ACS-065-V-Col13</strain>
    </source>
</reference>
<comment type="caution">
    <text evidence="1">The sequence shown here is derived from an EMBL/GenBank/DDBJ whole genome shotgun (WGS) entry which is preliminary data.</text>
</comment>
<organism evidence="1 2">
    <name type="scientific">Anaerococcus prevotii ACS-065-V-Col13</name>
    <dbReference type="NCBI Taxonomy" id="879305"/>
    <lineage>
        <taxon>Bacteria</taxon>
        <taxon>Bacillati</taxon>
        <taxon>Bacillota</taxon>
        <taxon>Tissierellia</taxon>
        <taxon>Tissierellales</taxon>
        <taxon>Peptoniphilaceae</taxon>
        <taxon>Anaerococcus</taxon>
    </lineage>
</organism>
<dbReference type="PATRIC" id="fig|879305.3.peg.540"/>
<dbReference type="STRING" id="879305.HMPREF9290_1480"/>
<name>F0GUQ8_9FIRM</name>
<protein>
    <submittedName>
        <fullName evidence="1">Conserved domain protein</fullName>
    </submittedName>
</protein>